<keyword evidence="7 8" id="KW-0460">Magnesium</keyword>
<dbReference type="HAMAP" id="MF_00692">
    <property type="entry name" value="SelO"/>
    <property type="match status" value="1"/>
</dbReference>
<dbReference type="PATRIC" id="fig|452.5.peg.402"/>
<keyword evidence="6 8" id="KW-0067">ATP-binding</keyword>
<dbReference type="GO" id="GO:0000287">
    <property type="term" value="F:magnesium ion binding"/>
    <property type="evidence" value="ECO:0007669"/>
    <property type="project" value="UniProtKB-UniRule"/>
</dbReference>
<keyword evidence="5 8" id="KW-0547">Nucleotide-binding</keyword>
<protein>
    <recommendedName>
        <fullName evidence="8">Protein nucleotidyltransferase YdiU</fullName>
        <ecNumber evidence="8">2.7.7.-</ecNumber>
    </recommendedName>
    <alternativeName>
        <fullName evidence="8">Protein adenylyltransferase YdiU</fullName>
        <ecNumber evidence="8">2.7.7.108</ecNumber>
    </alternativeName>
    <alternativeName>
        <fullName evidence="8">Protein uridylyltransferase YdiU</fullName>
        <ecNumber evidence="8">2.7.7.-</ecNumber>
    </alternativeName>
</protein>
<feature type="binding site" evidence="8">
    <location>
        <position position="86"/>
    </location>
    <ligand>
        <name>ATP</name>
        <dbReference type="ChEBI" id="CHEBI:30616"/>
    </ligand>
</feature>
<dbReference type="GO" id="GO:0005524">
    <property type="term" value="F:ATP binding"/>
    <property type="evidence" value="ECO:0007669"/>
    <property type="project" value="UniProtKB-UniRule"/>
</dbReference>
<dbReference type="NCBIfam" id="NF000658">
    <property type="entry name" value="PRK00029.1"/>
    <property type="match status" value="1"/>
</dbReference>
<dbReference type="Proteomes" id="UP000054877">
    <property type="component" value="Unassembled WGS sequence"/>
</dbReference>
<feature type="binding site" evidence="8">
    <location>
        <position position="172"/>
    </location>
    <ligand>
        <name>ATP</name>
        <dbReference type="ChEBI" id="CHEBI:30616"/>
    </ligand>
</feature>
<dbReference type="RefSeq" id="WP_058482312.1">
    <property type="nucleotide sequence ID" value="NZ_CAAAII010000003.1"/>
</dbReference>
<organism evidence="9 10">
    <name type="scientific">Legionella spiritensis</name>
    <dbReference type="NCBI Taxonomy" id="452"/>
    <lineage>
        <taxon>Bacteria</taxon>
        <taxon>Pseudomonadati</taxon>
        <taxon>Pseudomonadota</taxon>
        <taxon>Gammaproteobacteria</taxon>
        <taxon>Legionellales</taxon>
        <taxon>Legionellaceae</taxon>
        <taxon>Legionella</taxon>
    </lineage>
</organism>
<feature type="binding site" evidence="8">
    <location>
        <position position="258"/>
    </location>
    <ligand>
        <name>ATP</name>
        <dbReference type="ChEBI" id="CHEBI:30616"/>
    </ligand>
</feature>
<evidence type="ECO:0000256" key="5">
    <source>
        <dbReference type="ARBA" id="ARBA00022741"/>
    </source>
</evidence>
<dbReference type="OrthoDB" id="9776281at2"/>
<dbReference type="PANTHER" id="PTHR32057">
    <property type="entry name" value="PROTEIN ADENYLYLTRANSFERASE SELO, MITOCHONDRIAL"/>
    <property type="match status" value="1"/>
</dbReference>
<dbReference type="EMBL" id="LNYX01000005">
    <property type="protein sequence ID" value="KTD65655.1"/>
    <property type="molecule type" value="Genomic_DNA"/>
</dbReference>
<keyword evidence="8" id="KW-0464">Manganese</keyword>
<feature type="binding site" evidence="8">
    <location>
        <position position="121"/>
    </location>
    <ligand>
        <name>ATP</name>
        <dbReference type="ChEBI" id="CHEBI:30616"/>
    </ligand>
</feature>
<feature type="binding site" evidence="8">
    <location>
        <position position="258"/>
    </location>
    <ligand>
        <name>Mg(2+)</name>
        <dbReference type="ChEBI" id="CHEBI:18420"/>
    </ligand>
</feature>
<keyword evidence="3 8" id="KW-0548">Nucleotidyltransferase</keyword>
<feature type="binding site" evidence="8">
    <location>
        <position position="249"/>
    </location>
    <ligand>
        <name>Mg(2+)</name>
        <dbReference type="ChEBI" id="CHEBI:18420"/>
    </ligand>
</feature>
<feature type="binding site" evidence="8">
    <location>
        <position position="88"/>
    </location>
    <ligand>
        <name>ATP</name>
        <dbReference type="ChEBI" id="CHEBI:30616"/>
    </ligand>
</feature>
<comment type="catalytic activity">
    <reaction evidence="8">
        <text>L-tyrosyl-[protein] + UTP = O-(5'-uridylyl)-L-tyrosyl-[protein] + diphosphate</text>
        <dbReference type="Rhea" id="RHEA:83887"/>
        <dbReference type="Rhea" id="RHEA-COMP:10136"/>
        <dbReference type="Rhea" id="RHEA-COMP:20238"/>
        <dbReference type="ChEBI" id="CHEBI:33019"/>
        <dbReference type="ChEBI" id="CHEBI:46398"/>
        <dbReference type="ChEBI" id="CHEBI:46858"/>
        <dbReference type="ChEBI" id="CHEBI:90602"/>
    </reaction>
</comment>
<dbReference type="EC" id="2.7.7.-" evidence="8"/>
<accession>A0A0W0Z988</accession>
<comment type="caution">
    <text evidence="9">The sequence shown here is derived from an EMBL/GenBank/DDBJ whole genome shotgun (WGS) entry which is preliminary data.</text>
</comment>
<sequence length="483" mass="55653">MRLHFDNSFARLPGYFYTRLDAVPVKQCELVHVNRNLAKQLGINDRDLKSPAFAEYFGGNERLKGSDPLAMVYAGHQFGYYVPQLGDGRALLLGEVLDGQGERWDIQLKGAGQTPYSRMADGRAVLRSTIREYLCSEAIHALGIPTTRALCIVATHEPVYRHVPEPGAVLTRVAQSHIRIGHFEYFYYTRQPDALRQLADYVLQRHYPGQPCDQEGYGYLFEQAVVRTARLIAQWQTVGFCHGVMNTDNMSILGMTIDYGPFGFLDTFDERHVCNSSDEMGRYAYDQQPNIAYWNLTALAQALTPLIPEADLRQSLDRFQPELIGHFDAMMRDKLGWQHTRLEDAELINDLLILLQKHALDYTLFFRTLSDFQSDGDVSRFDVLCRSPDELHAWLERYQARTIQEGTPASIRERRMKQANPKYILRNYLAQQAIERAYEQQDYREIDQLFRVLQHPYDEQPEYLEYAGLPPSWAKKIEVSCSS</sequence>
<comment type="function">
    <text evidence="8">Nucleotidyltransferase involved in the post-translational modification of proteins. It can catalyze the addition of adenosine monophosphate (AMP) or uridine monophosphate (UMP) to a protein, resulting in modifications known as AMPylation and UMPylation.</text>
</comment>
<dbReference type="Pfam" id="PF02696">
    <property type="entry name" value="SelO"/>
    <property type="match status" value="1"/>
</dbReference>
<dbReference type="AlphaFoldDB" id="A0A0W0Z988"/>
<evidence type="ECO:0000256" key="1">
    <source>
        <dbReference type="ARBA" id="ARBA00009747"/>
    </source>
</evidence>
<reference evidence="9 10" key="1">
    <citation type="submission" date="2015-11" db="EMBL/GenBank/DDBJ databases">
        <title>Genomic analysis of 38 Legionella species identifies large and diverse effector repertoires.</title>
        <authorList>
            <person name="Burstein D."/>
            <person name="Amaro F."/>
            <person name="Zusman T."/>
            <person name="Lifshitz Z."/>
            <person name="Cohen O."/>
            <person name="Gilbert J.A."/>
            <person name="Pupko T."/>
            <person name="Shuman H.A."/>
            <person name="Segal G."/>
        </authorList>
    </citation>
    <scope>NUCLEOTIDE SEQUENCE [LARGE SCALE GENOMIC DNA]</scope>
    <source>
        <strain evidence="9 10">Mt.St.Helens-9</strain>
    </source>
</reference>
<comment type="catalytic activity">
    <reaction evidence="8">
        <text>L-tyrosyl-[protein] + ATP = O-(5'-adenylyl)-L-tyrosyl-[protein] + diphosphate</text>
        <dbReference type="Rhea" id="RHEA:54288"/>
        <dbReference type="Rhea" id="RHEA-COMP:10136"/>
        <dbReference type="Rhea" id="RHEA-COMP:13846"/>
        <dbReference type="ChEBI" id="CHEBI:30616"/>
        <dbReference type="ChEBI" id="CHEBI:33019"/>
        <dbReference type="ChEBI" id="CHEBI:46858"/>
        <dbReference type="ChEBI" id="CHEBI:83624"/>
        <dbReference type="EC" id="2.7.7.108"/>
    </reaction>
</comment>
<gene>
    <name evidence="8" type="primary">ydiU</name>
    <name evidence="8" type="synonym">selO</name>
    <name evidence="9" type="ORF">Lspi_0367</name>
</gene>
<feature type="binding site" evidence="8">
    <location>
        <position position="109"/>
    </location>
    <ligand>
        <name>ATP</name>
        <dbReference type="ChEBI" id="CHEBI:30616"/>
    </ligand>
</feature>
<feature type="binding site" evidence="8">
    <location>
        <position position="179"/>
    </location>
    <ligand>
        <name>ATP</name>
        <dbReference type="ChEBI" id="CHEBI:30616"/>
    </ligand>
</feature>
<name>A0A0W0Z988_LEGSP</name>
<evidence type="ECO:0000256" key="3">
    <source>
        <dbReference type="ARBA" id="ARBA00022695"/>
    </source>
</evidence>
<feature type="binding site" evidence="8">
    <location>
        <position position="89"/>
    </location>
    <ligand>
        <name>ATP</name>
        <dbReference type="ChEBI" id="CHEBI:30616"/>
    </ligand>
</feature>
<keyword evidence="4 8" id="KW-0479">Metal-binding</keyword>
<feature type="binding site" evidence="8">
    <location>
        <position position="122"/>
    </location>
    <ligand>
        <name>ATP</name>
        <dbReference type="ChEBI" id="CHEBI:30616"/>
    </ligand>
</feature>
<comment type="similarity">
    <text evidence="1 8">Belongs to the SELO family.</text>
</comment>
<evidence type="ECO:0000313" key="10">
    <source>
        <dbReference type="Proteomes" id="UP000054877"/>
    </source>
</evidence>
<keyword evidence="2 8" id="KW-0808">Transferase</keyword>
<evidence type="ECO:0000256" key="6">
    <source>
        <dbReference type="ARBA" id="ARBA00022840"/>
    </source>
</evidence>
<evidence type="ECO:0000256" key="4">
    <source>
        <dbReference type="ARBA" id="ARBA00022723"/>
    </source>
</evidence>
<comment type="cofactor">
    <cofactor evidence="8">
        <name>Mg(2+)</name>
        <dbReference type="ChEBI" id="CHEBI:18420"/>
    </cofactor>
    <cofactor evidence="8">
        <name>Mn(2+)</name>
        <dbReference type="ChEBI" id="CHEBI:29035"/>
    </cofactor>
</comment>
<dbReference type="EC" id="2.7.7.108" evidence="8"/>
<evidence type="ECO:0000256" key="8">
    <source>
        <dbReference type="HAMAP-Rule" id="MF_00692"/>
    </source>
</evidence>
<feature type="active site" description="Proton acceptor" evidence="8">
    <location>
        <position position="248"/>
    </location>
</feature>
<comment type="catalytic activity">
    <reaction evidence="8">
        <text>L-threonyl-[protein] + ATP = 3-O-(5'-adenylyl)-L-threonyl-[protein] + diphosphate</text>
        <dbReference type="Rhea" id="RHEA:54292"/>
        <dbReference type="Rhea" id="RHEA-COMP:11060"/>
        <dbReference type="Rhea" id="RHEA-COMP:13847"/>
        <dbReference type="ChEBI" id="CHEBI:30013"/>
        <dbReference type="ChEBI" id="CHEBI:30616"/>
        <dbReference type="ChEBI" id="CHEBI:33019"/>
        <dbReference type="ChEBI" id="CHEBI:138113"/>
        <dbReference type="EC" id="2.7.7.108"/>
    </reaction>
</comment>
<comment type="catalytic activity">
    <reaction evidence="8">
        <text>L-seryl-[protein] + UTP = O-(5'-uridylyl)-L-seryl-[protein] + diphosphate</text>
        <dbReference type="Rhea" id="RHEA:64604"/>
        <dbReference type="Rhea" id="RHEA-COMP:9863"/>
        <dbReference type="Rhea" id="RHEA-COMP:16635"/>
        <dbReference type="ChEBI" id="CHEBI:29999"/>
        <dbReference type="ChEBI" id="CHEBI:33019"/>
        <dbReference type="ChEBI" id="CHEBI:46398"/>
        <dbReference type="ChEBI" id="CHEBI:156051"/>
    </reaction>
</comment>
<dbReference type="PANTHER" id="PTHR32057:SF14">
    <property type="entry name" value="PROTEIN ADENYLYLTRANSFERASE SELO, MITOCHONDRIAL"/>
    <property type="match status" value="1"/>
</dbReference>
<evidence type="ECO:0000313" key="9">
    <source>
        <dbReference type="EMBL" id="KTD65655.1"/>
    </source>
</evidence>
<comment type="catalytic activity">
    <reaction evidence="8">
        <text>L-histidyl-[protein] + UTP = N(tele)-(5'-uridylyl)-L-histidyl-[protein] + diphosphate</text>
        <dbReference type="Rhea" id="RHEA:83891"/>
        <dbReference type="Rhea" id="RHEA-COMP:9745"/>
        <dbReference type="Rhea" id="RHEA-COMP:20239"/>
        <dbReference type="ChEBI" id="CHEBI:29979"/>
        <dbReference type="ChEBI" id="CHEBI:33019"/>
        <dbReference type="ChEBI" id="CHEBI:46398"/>
        <dbReference type="ChEBI" id="CHEBI:233474"/>
    </reaction>
</comment>
<comment type="catalytic activity">
    <reaction evidence="8">
        <text>L-seryl-[protein] + ATP = 3-O-(5'-adenylyl)-L-seryl-[protein] + diphosphate</text>
        <dbReference type="Rhea" id="RHEA:58120"/>
        <dbReference type="Rhea" id="RHEA-COMP:9863"/>
        <dbReference type="Rhea" id="RHEA-COMP:15073"/>
        <dbReference type="ChEBI" id="CHEBI:29999"/>
        <dbReference type="ChEBI" id="CHEBI:30616"/>
        <dbReference type="ChEBI" id="CHEBI:33019"/>
        <dbReference type="ChEBI" id="CHEBI:142516"/>
        <dbReference type="EC" id="2.7.7.108"/>
    </reaction>
</comment>
<dbReference type="GO" id="GO:0070733">
    <property type="term" value="F:AMPylase activity"/>
    <property type="evidence" value="ECO:0007669"/>
    <property type="project" value="UniProtKB-EC"/>
</dbReference>
<proteinExistence type="inferred from homology"/>
<evidence type="ECO:0000256" key="2">
    <source>
        <dbReference type="ARBA" id="ARBA00022679"/>
    </source>
</evidence>
<dbReference type="STRING" id="452.Lspi_0367"/>
<dbReference type="InterPro" id="IPR003846">
    <property type="entry name" value="SelO"/>
</dbReference>
<evidence type="ECO:0000256" key="7">
    <source>
        <dbReference type="ARBA" id="ARBA00022842"/>
    </source>
</evidence>
<dbReference type="GO" id="GO:0030145">
    <property type="term" value="F:manganese ion binding"/>
    <property type="evidence" value="ECO:0007669"/>
    <property type="project" value="UniProtKB-UniRule"/>
</dbReference>
<keyword evidence="10" id="KW-1185">Reference proteome</keyword>